<dbReference type="AlphaFoldDB" id="A0AA94PXG1"/>
<organism evidence="1 2">
    <name type="scientific">Pseudodesulfovibrio indicus</name>
    <dbReference type="NCBI Taxonomy" id="1716143"/>
    <lineage>
        <taxon>Bacteria</taxon>
        <taxon>Pseudomonadati</taxon>
        <taxon>Thermodesulfobacteriota</taxon>
        <taxon>Desulfovibrionia</taxon>
        <taxon>Desulfovibrionales</taxon>
        <taxon>Desulfovibrionaceae</taxon>
    </lineage>
</organism>
<dbReference type="Gene3D" id="3.40.91.30">
    <property type="match status" value="1"/>
</dbReference>
<name>A0AA94PXG1_9BACT</name>
<dbReference type="Proteomes" id="UP000295506">
    <property type="component" value="Unassembled WGS sequence"/>
</dbReference>
<gene>
    <name evidence="1" type="ORF">EDC59_101158</name>
</gene>
<proteinExistence type="predicted"/>
<accession>A0AA94PXG1</accession>
<sequence length="198" mass="23135">MKYRREYSRSAHRVVYGEHTFRSKLEAQWAVFMDALSIKYDYEPYSFLLDEGIGYCPDFWLPNYDSFLEIKPAGALAEREMEKALLWVEFNGDLVILEGFPIRKGHSLIGTNTRPVFTRDSIRWGECPRCRTIVLSDNGEPNCNCFDLEELEDMFSGASPEVDFTKTTRLKEAYRIARKHSFTTRNRVLPLQTLMDFC</sequence>
<dbReference type="EMBL" id="SOBK01000001">
    <property type="protein sequence ID" value="TDT91759.1"/>
    <property type="molecule type" value="Genomic_DNA"/>
</dbReference>
<evidence type="ECO:0000313" key="1">
    <source>
        <dbReference type="EMBL" id="TDT91759.1"/>
    </source>
</evidence>
<protein>
    <submittedName>
        <fullName evidence="1">Uncharacterized protein</fullName>
    </submittedName>
</protein>
<evidence type="ECO:0000313" key="2">
    <source>
        <dbReference type="Proteomes" id="UP000295506"/>
    </source>
</evidence>
<comment type="caution">
    <text evidence="1">The sequence shown here is derived from an EMBL/GenBank/DDBJ whole genome shotgun (WGS) entry which is preliminary data.</text>
</comment>
<dbReference type="RefSeq" id="WP_158509862.1">
    <property type="nucleotide sequence ID" value="NZ_CP014206.1"/>
</dbReference>
<reference evidence="1 2" key="1">
    <citation type="submission" date="2019-03" db="EMBL/GenBank/DDBJ databases">
        <title>Genomic Encyclopedia of Type Strains, Phase IV (KMG-IV): sequencing the most valuable type-strain genomes for metagenomic binning, comparative biology and taxonomic classification.</title>
        <authorList>
            <person name="Goeker M."/>
        </authorList>
    </citation>
    <scope>NUCLEOTIDE SEQUENCE [LARGE SCALE GENOMIC DNA]</scope>
    <source>
        <strain evidence="1 2">DSM 101483</strain>
    </source>
</reference>